<dbReference type="EMBL" id="CASHTH010004216">
    <property type="protein sequence ID" value="CAI8054888.1"/>
    <property type="molecule type" value="Genomic_DNA"/>
</dbReference>
<feature type="region of interest" description="Disordered" evidence="1">
    <location>
        <begin position="269"/>
        <end position="331"/>
    </location>
</feature>
<dbReference type="AlphaFoldDB" id="A0AA35TVY4"/>
<protein>
    <submittedName>
        <fullName evidence="2">Uncharacterized protein</fullName>
    </submittedName>
</protein>
<feature type="compositionally biased region" description="Low complexity" evidence="1">
    <location>
        <begin position="299"/>
        <end position="310"/>
    </location>
</feature>
<organism evidence="2 3">
    <name type="scientific">Geodia barretti</name>
    <name type="common">Barrett's horny sponge</name>
    <dbReference type="NCBI Taxonomy" id="519541"/>
    <lineage>
        <taxon>Eukaryota</taxon>
        <taxon>Metazoa</taxon>
        <taxon>Porifera</taxon>
        <taxon>Demospongiae</taxon>
        <taxon>Heteroscleromorpha</taxon>
        <taxon>Tetractinellida</taxon>
        <taxon>Astrophorina</taxon>
        <taxon>Geodiidae</taxon>
        <taxon>Geodia</taxon>
    </lineage>
</organism>
<feature type="region of interest" description="Disordered" evidence="1">
    <location>
        <begin position="351"/>
        <end position="529"/>
    </location>
</feature>
<sequence>MRVLPSENDMRQFFREGGFSGNPEMYAFNHYKSLLGNTEWKPVVGIRDRLYGFVKFCPAGTEGQVKTDMAMDISFGSSGYGLVLARAFKTVVSVNFQPFLRNAAQPVKKEKYYTNYINVDFPENIFTRSSEAINQAVRQMVEPIKEDGPTRPIDFIVVGPIEDDHKRITVTLQIEMLYTTEIIEKKAILLAVRPLKIGHRKTTKRFLRYEPPLELFDHDYHQKNVLPKLEAEVGPDFRLVDGLSGITVNCGDIECIFEFIAYQYTGETTKEEKPGTTTLADLMGQPDEDETMYDNDEASSSQVHFSRSQSGPVNPRHSENDQEDSSLFSPPLVHPQLSELQVGGVYDLSQHRAPPIQRRNTVDVVPRPTAELHGGHSRLTQVEQDFSPRAREMRMKLKNSKQTTLRKSISVAGSSDRGTPDDDQPMYASESATSHSRSADTDESREPDNDRATGASEQPHGPIAGDLQQARPFTRQQHVVQPADANRSSLAQSDTRRHRSSSSSRPLLSSIEESSGASDENDPPVFTEN</sequence>
<evidence type="ECO:0000313" key="3">
    <source>
        <dbReference type="Proteomes" id="UP001174909"/>
    </source>
</evidence>
<feature type="compositionally biased region" description="Acidic residues" evidence="1">
    <location>
        <begin position="286"/>
        <end position="297"/>
    </location>
</feature>
<name>A0AA35TVY4_GEOBA</name>
<feature type="compositionally biased region" description="Polar residues" evidence="1">
    <location>
        <begin position="400"/>
        <end position="417"/>
    </location>
</feature>
<gene>
    <name evidence="2" type="ORF">GBAR_LOCUS29942</name>
</gene>
<reference evidence="2" key="1">
    <citation type="submission" date="2023-03" db="EMBL/GenBank/DDBJ databases">
        <authorList>
            <person name="Steffen K."/>
            <person name="Cardenas P."/>
        </authorList>
    </citation>
    <scope>NUCLEOTIDE SEQUENCE</scope>
</reference>
<feature type="compositionally biased region" description="Low complexity" evidence="1">
    <location>
        <begin position="501"/>
        <end position="515"/>
    </location>
</feature>
<keyword evidence="3" id="KW-1185">Reference proteome</keyword>
<comment type="caution">
    <text evidence="2">The sequence shown here is derived from an EMBL/GenBank/DDBJ whole genome shotgun (WGS) entry which is preliminary data.</text>
</comment>
<feature type="compositionally biased region" description="Basic and acidic residues" evidence="1">
    <location>
        <begin position="386"/>
        <end position="395"/>
    </location>
</feature>
<accession>A0AA35TVY4</accession>
<dbReference type="Proteomes" id="UP001174909">
    <property type="component" value="Unassembled WGS sequence"/>
</dbReference>
<feature type="compositionally biased region" description="Basic and acidic residues" evidence="1">
    <location>
        <begin position="437"/>
        <end position="451"/>
    </location>
</feature>
<evidence type="ECO:0000313" key="2">
    <source>
        <dbReference type="EMBL" id="CAI8054888.1"/>
    </source>
</evidence>
<proteinExistence type="predicted"/>
<evidence type="ECO:0000256" key="1">
    <source>
        <dbReference type="SAM" id="MobiDB-lite"/>
    </source>
</evidence>